<evidence type="ECO:0000313" key="1">
    <source>
        <dbReference type="EMBL" id="AKA71658.1"/>
    </source>
</evidence>
<dbReference type="AlphaFoldDB" id="A0A0E3K3I5"/>
<gene>
    <name evidence="1" type="ORF">CSCA_4533</name>
</gene>
<reference evidence="1 2" key="1">
    <citation type="journal article" date="2015" name="J. Biotechnol.">
        <title>Complete genome sequence of a malodorant-producing acetogen, Clostridium scatologenes ATCC 25775(T).</title>
        <authorList>
            <person name="Zhu Z."/>
            <person name="Guo T."/>
            <person name="Zheng H."/>
            <person name="Song T."/>
            <person name="Ouyang P."/>
            <person name="Xie J."/>
        </authorList>
    </citation>
    <scope>NUCLEOTIDE SEQUENCE [LARGE SCALE GENOMIC DNA]</scope>
    <source>
        <strain evidence="1 2">ATCC 25775</strain>
    </source>
</reference>
<keyword evidence="2" id="KW-1185">Reference proteome</keyword>
<sequence>MLKNCPNPYSIFLIYSNYSLEHITNACFSEIKIKCPD</sequence>
<proteinExistence type="predicted"/>
<organism evidence="1 2">
    <name type="scientific">Clostridium scatologenes</name>
    <dbReference type="NCBI Taxonomy" id="1548"/>
    <lineage>
        <taxon>Bacteria</taxon>
        <taxon>Bacillati</taxon>
        <taxon>Bacillota</taxon>
        <taxon>Clostridia</taxon>
        <taxon>Eubacteriales</taxon>
        <taxon>Clostridiaceae</taxon>
        <taxon>Clostridium</taxon>
    </lineage>
</organism>
<protein>
    <submittedName>
        <fullName evidence="1">Uncharacterized protein</fullName>
    </submittedName>
</protein>
<evidence type="ECO:0000313" key="2">
    <source>
        <dbReference type="Proteomes" id="UP000033115"/>
    </source>
</evidence>
<accession>A0A0E3K3I5</accession>
<dbReference type="EMBL" id="CP009933">
    <property type="protein sequence ID" value="AKA71658.1"/>
    <property type="molecule type" value="Genomic_DNA"/>
</dbReference>
<dbReference type="HOGENOM" id="CLU_3342372_0_0_9"/>
<dbReference type="KEGG" id="csq:CSCA_4533"/>
<dbReference type="Proteomes" id="UP000033115">
    <property type="component" value="Chromosome"/>
</dbReference>
<name>A0A0E3K3I5_CLOSL</name>